<dbReference type="Proteomes" id="UP000186922">
    <property type="component" value="Unassembled WGS sequence"/>
</dbReference>
<dbReference type="AlphaFoldDB" id="A0A1D1W2A6"/>
<comment type="caution">
    <text evidence="1">The sequence shown here is derived from an EMBL/GenBank/DDBJ whole genome shotgun (WGS) entry which is preliminary data.</text>
</comment>
<dbReference type="EMBL" id="BDGG01000015">
    <property type="protein sequence ID" value="GAV07685.1"/>
    <property type="molecule type" value="Genomic_DNA"/>
</dbReference>
<organism evidence="1 2">
    <name type="scientific">Ramazzottius varieornatus</name>
    <name type="common">Water bear</name>
    <name type="synonym">Tardigrade</name>
    <dbReference type="NCBI Taxonomy" id="947166"/>
    <lineage>
        <taxon>Eukaryota</taxon>
        <taxon>Metazoa</taxon>
        <taxon>Ecdysozoa</taxon>
        <taxon>Tardigrada</taxon>
        <taxon>Eutardigrada</taxon>
        <taxon>Parachela</taxon>
        <taxon>Hypsibioidea</taxon>
        <taxon>Ramazzottiidae</taxon>
        <taxon>Ramazzottius</taxon>
    </lineage>
</organism>
<evidence type="ECO:0000313" key="2">
    <source>
        <dbReference type="Proteomes" id="UP000186922"/>
    </source>
</evidence>
<accession>A0A1D1W2A6</accession>
<proteinExistence type="predicted"/>
<keyword evidence="2" id="KW-1185">Reference proteome</keyword>
<reference evidence="1 2" key="1">
    <citation type="journal article" date="2016" name="Nat. Commun.">
        <title>Extremotolerant tardigrade genome and improved radiotolerance of human cultured cells by tardigrade-unique protein.</title>
        <authorList>
            <person name="Hashimoto T."/>
            <person name="Horikawa D.D."/>
            <person name="Saito Y."/>
            <person name="Kuwahara H."/>
            <person name="Kozuka-Hata H."/>
            <person name="Shin-I T."/>
            <person name="Minakuchi Y."/>
            <person name="Ohishi K."/>
            <person name="Motoyama A."/>
            <person name="Aizu T."/>
            <person name="Enomoto A."/>
            <person name="Kondo K."/>
            <person name="Tanaka S."/>
            <person name="Hara Y."/>
            <person name="Koshikawa S."/>
            <person name="Sagara H."/>
            <person name="Miura T."/>
            <person name="Yokobori S."/>
            <person name="Miyagawa K."/>
            <person name="Suzuki Y."/>
            <person name="Kubo T."/>
            <person name="Oyama M."/>
            <person name="Kohara Y."/>
            <person name="Fujiyama A."/>
            <person name="Arakawa K."/>
            <person name="Katayama T."/>
            <person name="Toyoda A."/>
            <person name="Kunieda T."/>
        </authorList>
    </citation>
    <scope>NUCLEOTIDE SEQUENCE [LARGE SCALE GENOMIC DNA]</scope>
    <source>
        <strain evidence="1 2">YOKOZUNA-1</strain>
    </source>
</reference>
<sequence>MEKMLYPLHCIQTSWHRKIVFGVPRYENDCAAPAGKEAD</sequence>
<evidence type="ECO:0000313" key="1">
    <source>
        <dbReference type="EMBL" id="GAV07685.1"/>
    </source>
</evidence>
<gene>
    <name evidence="1" type="primary">RvY_17496-1</name>
    <name evidence="1" type="synonym">RvY_17496.1</name>
    <name evidence="1" type="ORF">RvY_17496</name>
</gene>
<name>A0A1D1W2A6_RAMVA</name>
<protein>
    <submittedName>
        <fullName evidence="1">Uncharacterized protein</fullName>
    </submittedName>
</protein>